<reference evidence="1 2" key="1">
    <citation type="submission" date="2018-08" db="EMBL/GenBank/DDBJ databases">
        <title>Chitinophaga sp. K20C18050901, a novel bacterium isolated from forest soil.</title>
        <authorList>
            <person name="Wang C."/>
        </authorList>
    </citation>
    <scope>NUCLEOTIDE SEQUENCE [LARGE SCALE GENOMIC DNA]</scope>
    <source>
        <strain evidence="1 2">K20C18050901</strain>
    </source>
</reference>
<keyword evidence="2" id="KW-1185">Reference proteome</keyword>
<dbReference type="EMBL" id="QTJV01000027">
    <property type="protein sequence ID" value="RFM29276.1"/>
    <property type="molecule type" value="Genomic_DNA"/>
</dbReference>
<gene>
    <name evidence="1" type="ORF">DXN04_33565</name>
</gene>
<protein>
    <recommendedName>
        <fullName evidence="3">Lipoprotein</fullName>
    </recommendedName>
</protein>
<dbReference type="AlphaFoldDB" id="A0A3E1NMW6"/>
<sequence>MINRVKIFFIILLIFSCGRLRPEEKINEVYNRIKVTNPLLFRSWEISTRSPDKVSFHYIDSNKVLYNFVGYKEGNTILVKKITAGKVEQPYALQEVKDSYFHSINGTEVVNTFFKLKIDDVAYSSLLNGVVFRKGRIHLAYLFQPIDSAILVSTYYKSLDDSWYCYVGR</sequence>
<evidence type="ECO:0008006" key="3">
    <source>
        <dbReference type="Google" id="ProtNLM"/>
    </source>
</evidence>
<name>A0A3E1NMW6_9BACT</name>
<organism evidence="1 2">
    <name type="scientific">Chitinophaga silvisoli</name>
    <dbReference type="NCBI Taxonomy" id="2291814"/>
    <lineage>
        <taxon>Bacteria</taxon>
        <taxon>Pseudomonadati</taxon>
        <taxon>Bacteroidota</taxon>
        <taxon>Chitinophagia</taxon>
        <taxon>Chitinophagales</taxon>
        <taxon>Chitinophagaceae</taxon>
        <taxon>Chitinophaga</taxon>
    </lineage>
</organism>
<evidence type="ECO:0000313" key="2">
    <source>
        <dbReference type="Proteomes" id="UP000261174"/>
    </source>
</evidence>
<comment type="caution">
    <text evidence="1">The sequence shown here is derived from an EMBL/GenBank/DDBJ whole genome shotgun (WGS) entry which is preliminary data.</text>
</comment>
<dbReference type="PROSITE" id="PS51257">
    <property type="entry name" value="PROKAR_LIPOPROTEIN"/>
    <property type="match status" value="1"/>
</dbReference>
<dbReference type="RefSeq" id="WP_116857796.1">
    <property type="nucleotide sequence ID" value="NZ_QTJV01000027.1"/>
</dbReference>
<evidence type="ECO:0000313" key="1">
    <source>
        <dbReference type="EMBL" id="RFM29276.1"/>
    </source>
</evidence>
<proteinExistence type="predicted"/>
<dbReference type="Proteomes" id="UP000261174">
    <property type="component" value="Unassembled WGS sequence"/>
</dbReference>
<accession>A0A3E1NMW6</accession>